<name>A0ABU8KSD5_9HYPH</name>
<organism evidence="1 2">
    <name type="scientific">Mesorhizobium salmacidum</name>
    <dbReference type="NCBI Taxonomy" id="3015171"/>
    <lineage>
        <taxon>Bacteria</taxon>
        <taxon>Pseudomonadati</taxon>
        <taxon>Pseudomonadota</taxon>
        <taxon>Alphaproteobacteria</taxon>
        <taxon>Hyphomicrobiales</taxon>
        <taxon>Phyllobacteriaceae</taxon>
        <taxon>Mesorhizobium</taxon>
    </lineage>
</organism>
<dbReference type="Proteomes" id="UP001387293">
    <property type="component" value="Unassembled WGS sequence"/>
</dbReference>
<protein>
    <submittedName>
        <fullName evidence="1">Uncharacterized protein</fullName>
    </submittedName>
</protein>
<keyword evidence="2" id="KW-1185">Reference proteome</keyword>
<evidence type="ECO:0000313" key="2">
    <source>
        <dbReference type="Proteomes" id="UP001387293"/>
    </source>
</evidence>
<reference evidence="1 2" key="1">
    <citation type="submission" date="2022-12" db="EMBL/GenBank/DDBJ databases">
        <authorList>
            <person name="Muema E."/>
        </authorList>
    </citation>
    <scope>NUCLEOTIDE SEQUENCE [LARGE SCALE GENOMIC DNA]</scope>
    <source>
        <strain evidence="2">1326</strain>
    </source>
</reference>
<proteinExistence type="predicted"/>
<sequence>MMILRGWGISIPCLASHQLTGPIVRPKNADRLQAAEPLDGERSRPARFSLHPRVVSSAMSIIPVSPRLGLFGRVFWWLELGRGADHIKAIGKNAIWVFPVYVALERTV</sequence>
<dbReference type="EMBL" id="JAPYKS010000003">
    <property type="protein sequence ID" value="MEI9408277.1"/>
    <property type="molecule type" value="Genomic_DNA"/>
</dbReference>
<evidence type="ECO:0000313" key="1">
    <source>
        <dbReference type="EMBL" id="MEI9408277.1"/>
    </source>
</evidence>
<dbReference type="RefSeq" id="WP_337105449.1">
    <property type="nucleotide sequence ID" value="NZ_JAPYKS010000003.1"/>
</dbReference>
<gene>
    <name evidence="1" type="ORF">O7A60_05795</name>
</gene>
<accession>A0ABU8KSD5</accession>
<comment type="caution">
    <text evidence="1">The sequence shown here is derived from an EMBL/GenBank/DDBJ whole genome shotgun (WGS) entry which is preliminary data.</text>
</comment>